<feature type="chain" id="PRO_5012582562" evidence="4">
    <location>
        <begin position="28"/>
        <end position="351"/>
    </location>
</feature>
<evidence type="ECO:0000313" key="9">
    <source>
        <dbReference type="Proteomes" id="UP000215633"/>
    </source>
</evidence>
<reference evidence="9" key="1">
    <citation type="submission" date="2017-05" db="EMBL/GenBank/DDBJ databases">
        <title>Complete and WGS of Bordetella genogroups.</title>
        <authorList>
            <person name="Spilker T."/>
            <person name="Lipuma J."/>
        </authorList>
    </citation>
    <scope>NUCLEOTIDE SEQUENCE [LARGE SCALE GENOMIC DNA]</scope>
    <source>
        <strain evidence="9">AU8256</strain>
    </source>
</reference>
<dbReference type="AlphaFoldDB" id="A0A261VFI6"/>
<evidence type="ECO:0000259" key="6">
    <source>
        <dbReference type="Pfam" id="PF25954"/>
    </source>
</evidence>
<dbReference type="PANTHER" id="PTHR30469:SF29">
    <property type="entry name" value="BLR2860 PROTEIN"/>
    <property type="match status" value="1"/>
</dbReference>
<evidence type="ECO:0000259" key="7">
    <source>
        <dbReference type="Pfam" id="PF25967"/>
    </source>
</evidence>
<feature type="domain" description="Multidrug resistance protein MdtA-like barrel-sandwich hybrid" evidence="5">
    <location>
        <begin position="58"/>
        <end position="184"/>
    </location>
</feature>
<name>A0A261VFI6_9BORD</name>
<comment type="caution">
    <text evidence="8">The sequence shown here is derived from an EMBL/GenBank/DDBJ whole genome shotgun (WGS) entry which is preliminary data.</text>
</comment>
<evidence type="ECO:0000256" key="2">
    <source>
        <dbReference type="ARBA" id="ARBA00009477"/>
    </source>
</evidence>
<dbReference type="Pfam" id="PF25954">
    <property type="entry name" value="Beta-barrel_RND_2"/>
    <property type="match status" value="1"/>
</dbReference>
<keyword evidence="3" id="KW-0813">Transport</keyword>
<comment type="similarity">
    <text evidence="2">Belongs to the membrane fusion protein (MFP) (TC 8.A.1) family.</text>
</comment>
<dbReference type="GO" id="GO:1990281">
    <property type="term" value="C:efflux pump complex"/>
    <property type="evidence" value="ECO:0007669"/>
    <property type="project" value="TreeGrafter"/>
</dbReference>
<feature type="domain" description="CusB-like beta-barrel" evidence="6">
    <location>
        <begin position="192"/>
        <end position="264"/>
    </location>
</feature>
<dbReference type="Pfam" id="PF25967">
    <property type="entry name" value="RND-MFP_C"/>
    <property type="match status" value="1"/>
</dbReference>
<organism evidence="8 9">
    <name type="scientific">Bordetella genomosp. 2</name>
    <dbReference type="NCBI Taxonomy" id="1983456"/>
    <lineage>
        <taxon>Bacteria</taxon>
        <taxon>Pseudomonadati</taxon>
        <taxon>Pseudomonadota</taxon>
        <taxon>Betaproteobacteria</taxon>
        <taxon>Burkholderiales</taxon>
        <taxon>Alcaligenaceae</taxon>
        <taxon>Bordetella</taxon>
    </lineage>
</organism>
<dbReference type="Gene3D" id="1.10.287.470">
    <property type="entry name" value="Helix hairpin bin"/>
    <property type="match status" value="1"/>
</dbReference>
<protein>
    <submittedName>
        <fullName evidence="8">Efflux transporter periplasmic adaptor subunit</fullName>
    </submittedName>
</protein>
<dbReference type="PANTHER" id="PTHR30469">
    <property type="entry name" value="MULTIDRUG RESISTANCE PROTEIN MDTA"/>
    <property type="match status" value="1"/>
</dbReference>
<feature type="domain" description="Multidrug resistance protein MdtA-like C-terminal permuted SH3" evidence="7">
    <location>
        <begin position="271"/>
        <end position="333"/>
    </location>
</feature>
<dbReference type="GO" id="GO:0015562">
    <property type="term" value="F:efflux transmembrane transporter activity"/>
    <property type="evidence" value="ECO:0007669"/>
    <property type="project" value="TreeGrafter"/>
</dbReference>
<dbReference type="InterPro" id="IPR058627">
    <property type="entry name" value="MdtA-like_C"/>
</dbReference>
<dbReference type="EMBL" id="NEVT01000008">
    <property type="protein sequence ID" value="OZI72829.1"/>
    <property type="molecule type" value="Genomic_DNA"/>
</dbReference>
<proteinExistence type="inferred from homology"/>
<evidence type="ECO:0000259" key="5">
    <source>
        <dbReference type="Pfam" id="PF25917"/>
    </source>
</evidence>
<evidence type="ECO:0000256" key="1">
    <source>
        <dbReference type="ARBA" id="ARBA00004196"/>
    </source>
</evidence>
<dbReference type="Gene3D" id="2.40.50.100">
    <property type="match status" value="1"/>
</dbReference>
<dbReference type="InterPro" id="IPR058625">
    <property type="entry name" value="MdtA-like_BSH"/>
</dbReference>
<dbReference type="InterPro" id="IPR006143">
    <property type="entry name" value="RND_pump_MFP"/>
</dbReference>
<dbReference type="Gene3D" id="2.40.420.20">
    <property type="match status" value="1"/>
</dbReference>
<dbReference type="Proteomes" id="UP000215633">
    <property type="component" value="Unassembled WGS sequence"/>
</dbReference>
<dbReference type="SUPFAM" id="SSF111369">
    <property type="entry name" value="HlyD-like secretion proteins"/>
    <property type="match status" value="1"/>
</dbReference>
<keyword evidence="4" id="KW-0732">Signal</keyword>
<evidence type="ECO:0000256" key="3">
    <source>
        <dbReference type="ARBA" id="ARBA00022448"/>
    </source>
</evidence>
<keyword evidence="9" id="KW-1185">Reference proteome</keyword>
<sequence length="351" mass="36932">MAAVAIVLLCGALFAWRAWRTAAPAQAAPPPVVVAAARIQPADAPAALRAVGSLRAVREVRLAPEVAGRVVAIPFEAGTQVRQGDLLVQLYDAPEQADRQAAAARAELARAQYARARALAATGAESREILEQRRAERDQAAAAVAQLDARIAQKQIRAPFAGTLGIRQIDLGQYLSAGDTIANLADLRRLYVDFSVPQQHLPQLRTGGAVQLATDVHPGRVFEARVHAIEPQVDAGTRNIRVQAVLDNPDGALRPGMHVEAALQLPPQRGALIVPATAVQVSPAGDSVLVIRGPDAERAGTAEAVAVTVDRRIGDRVVIAHGLRAGDVVITEGQLRVPPGAAVQVAARQED</sequence>
<gene>
    <name evidence="8" type="ORF">CAL24_19005</name>
</gene>
<dbReference type="FunFam" id="2.40.30.170:FF:000010">
    <property type="entry name" value="Efflux RND transporter periplasmic adaptor subunit"/>
    <property type="match status" value="1"/>
</dbReference>
<evidence type="ECO:0000256" key="4">
    <source>
        <dbReference type="SAM" id="SignalP"/>
    </source>
</evidence>
<comment type="subcellular location">
    <subcellularLocation>
        <location evidence="1">Cell envelope</location>
    </subcellularLocation>
</comment>
<dbReference type="InterPro" id="IPR058792">
    <property type="entry name" value="Beta-barrel_RND_2"/>
</dbReference>
<dbReference type="Pfam" id="PF25917">
    <property type="entry name" value="BSH_RND"/>
    <property type="match status" value="1"/>
</dbReference>
<evidence type="ECO:0000313" key="8">
    <source>
        <dbReference type="EMBL" id="OZI72829.1"/>
    </source>
</evidence>
<feature type="signal peptide" evidence="4">
    <location>
        <begin position="1"/>
        <end position="27"/>
    </location>
</feature>
<dbReference type="NCBIfam" id="TIGR01730">
    <property type="entry name" value="RND_mfp"/>
    <property type="match status" value="1"/>
</dbReference>
<accession>A0A261VFI6</accession>
<dbReference type="Gene3D" id="2.40.30.170">
    <property type="match status" value="1"/>
</dbReference>